<comment type="caution">
    <text evidence="12">The sequence shown here is derived from an EMBL/GenBank/DDBJ whole genome shotgun (WGS) entry which is preliminary data.</text>
</comment>
<dbReference type="Gene3D" id="3.30.450.20">
    <property type="entry name" value="PAS domain"/>
    <property type="match status" value="1"/>
</dbReference>
<dbReference type="GO" id="GO:0006935">
    <property type="term" value="P:chemotaxis"/>
    <property type="evidence" value="ECO:0007669"/>
    <property type="project" value="InterPro"/>
</dbReference>
<dbReference type="CDD" id="cd06225">
    <property type="entry name" value="HAMP"/>
    <property type="match status" value="1"/>
</dbReference>
<feature type="transmembrane region" description="Helical" evidence="9">
    <location>
        <begin position="12"/>
        <end position="33"/>
    </location>
</feature>
<comment type="similarity">
    <text evidence="7">Belongs to the methyl-accepting chemotaxis (MCP) protein family.</text>
</comment>
<accession>A0A7W9ZCT7</accession>
<keyword evidence="6 8" id="KW-0807">Transducer</keyword>
<evidence type="ECO:0000313" key="12">
    <source>
        <dbReference type="EMBL" id="MBB6208895.1"/>
    </source>
</evidence>
<evidence type="ECO:0000256" key="1">
    <source>
        <dbReference type="ARBA" id="ARBA00004651"/>
    </source>
</evidence>
<evidence type="ECO:0000256" key="3">
    <source>
        <dbReference type="ARBA" id="ARBA00022692"/>
    </source>
</evidence>
<dbReference type="AlphaFoldDB" id="A0A7W9ZCT7"/>
<sequence>MQLSNLRIATRVSASLVIFAISMVVLGGVAVWMDYRAQMAERQAMVRTVVEMAGNLTKDLIRKHTANGSVDRAAVLEDLRGYIHGAWANGRQDYLFVYDYNAVAQAVGADPSKVGGRMLDYQDPNGKFLFREMIALAKGAGAGEVKYVFLHPARKVVADKISWIQGFPELEVFVGSGVYVDDVYDSVRVFAVKFGLVALALLLVAGGFSIVLSRSITLPVRRLADDLQQMAAQHYDHPVHGQRRGDEIGAMARAVEILRLQGIKARELEAEKQATQARQDEERRRQQLQMAATFEARVQGIANGVADAASSVNSVAADLTRSAEDASERSGNVVALSDQSQASVQTVSAAAEELSASTREIASRVQQAATLAHEGTRKAEETVREMQGLAEAAGRIGQVVELIAAINAQTNLLALNATIEAARAGEAGKGFAVVANEVKSLANQTARATADISSQIDAVQQFVTATTEAVSTLSEIVGRVDTISGSIAASVEQQDGATHEIAESMQLIARTFVALHEDMTVLNRASERTGEAAMAVSDSSLVLRQQSHDLSAAVDTLVQDLRSA</sequence>
<dbReference type="InterPro" id="IPR033480">
    <property type="entry name" value="sCache_2"/>
</dbReference>
<dbReference type="RefSeq" id="WP_184260473.1">
    <property type="nucleotide sequence ID" value="NZ_JACIIX010000001.1"/>
</dbReference>
<evidence type="ECO:0000259" key="10">
    <source>
        <dbReference type="PROSITE" id="PS50111"/>
    </source>
</evidence>
<dbReference type="Pfam" id="PF17200">
    <property type="entry name" value="sCache_2"/>
    <property type="match status" value="1"/>
</dbReference>
<keyword evidence="4 9" id="KW-1133">Transmembrane helix</keyword>
<dbReference type="Gene3D" id="6.10.340.10">
    <property type="match status" value="1"/>
</dbReference>
<comment type="subcellular location">
    <subcellularLocation>
        <location evidence="1">Cell membrane</location>
        <topology evidence="1">Multi-pass membrane protein</topology>
    </subcellularLocation>
</comment>
<keyword evidence="3 9" id="KW-0812">Transmembrane</keyword>
<keyword evidence="13" id="KW-1185">Reference proteome</keyword>
<evidence type="ECO:0000256" key="6">
    <source>
        <dbReference type="ARBA" id="ARBA00023224"/>
    </source>
</evidence>
<dbReference type="PROSITE" id="PS50885">
    <property type="entry name" value="HAMP"/>
    <property type="match status" value="1"/>
</dbReference>
<dbReference type="GO" id="GO:0005886">
    <property type="term" value="C:plasma membrane"/>
    <property type="evidence" value="ECO:0007669"/>
    <property type="project" value="UniProtKB-SubCell"/>
</dbReference>
<name>A0A7W9ZCT7_NOVIT</name>
<dbReference type="GO" id="GO:0004888">
    <property type="term" value="F:transmembrane signaling receptor activity"/>
    <property type="evidence" value="ECO:0007669"/>
    <property type="project" value="InterPro"/>
</dbReference>
<dbReference type="SMART" id="SM00283">
    <property type="entry name" value="MA"/>
    <property type="match status" value="1"/>
</dbReference>
<dbReference type="PANTHER" id="PTHR32089">
    <property type="entry name" value="METHYL-ACCEPTING CHEMOTAXIS PROTEIN MCPB"/>
    <property type="match status" value="1"/>
</dbReference>
<keyword evidence="2" id="KW-1003">Cell membrane</keyword>
<protein>
    <submittedName>
        <fullName evidence="12">Methyl-accepting chemotaxis protein</fullName>
    </submittedName>
</protein>
<dbReference type="SMART" id="SM00304">
    <property type="entry name" value="HAMP"/>
    <property type="match status" value="1"/>
</dbReference>
<evidence type="ECO:0000256" key="5">
    <source>
        <dbReference type="ARBA" id="ARBA00023136"/>
    </source>
</evidence>
<evidence type="ECO:0000256" key="8">
    <source>
        <dbReference type="PROSITE-ProRule" id="PRU00284"/>
    </source>
</evidence>
<evidence type="ECO:0000256" key="9">
    <source>
        <dbReference type="SAM" id="Phobius"/>
    </source>
</evidence>
<feature type="domain" description="Methyl-accepting transducer" evidence="10">
    <location>
        <begin position="308"/>
        <end position="544"/>
    </location>
</feature>
<dbReference type="SUPFAM" id="SSF58104">
    <property type="entry name" value="Methyl-accepting chemotaxis protein (MCP) signaling domain"/>
    <property type="match status" value="1"/>
</dbReference>
<evidence type="ECO:0000259" key="11">
    <source>
        <dbReference type="PROSITE" id="PS50885"/>
    </source>
</evidence>
<dbReference type="PANTHER" id="PTHR32089:SF112">
    <property type="entry name" value="LYSOZYME-LIKE PROTEIN-RELATED"/>
    <property type="match status" value="1"/>
</dbReference>
<keyword evidence="5 9" id="KW-0472">Membrane</keyword>
<reference evidence="12 13" key="1">
    <citation type="submission" date="2020-08" db="EMBL/GenBank/DDBJ databases">
        <title>Genomic Encyclopedia of Type Strains, Phase IV (KMG-IV): sequencing the most valuable type-strain genomes for metagenomic binning, comparative biology and taxonomic classification.</title>
        <authorList>
            <person name="Goeker M."/>
        </authorList>
    </citation>
    <scope>NUCLEOTIDE SEQUENCE [LARGE SCALE GENOMIC DNA]</scope>
    <source>
        <strain evidence="12 13">DSM 11590</strain>
    </source>
</reference>
<feature type="transmembrane region" description="Helical" evidence="9">
    <location>
        <begin position="194"/>
        <end position="212"/>
    </location>
</feature>
<dbReference type="Proteomes" id="UP000544872">
    <property type="component" value="Unassembled WGS sequence"/>
</dbReference>
<evidence type="ECO:0000256" key="2">
    <source>
        <dbReference type="ARBA" id="ARBA00022475"/>
    </source>
</evidence>
<dbReference type="PROSITE" id="PS50111">
    <property type="entry name" value="CHEMOTAXIS_TRANSDUC_2"/>
    <property type="match status" value="1"/>
</dbReference>
<dbReference type="PRINTS" id="PR00260">
    <property type="entry name" value="CHEMTRNSDUCR"/>
</dbReference>
<gene>
    <name evidence="12" type="ORF">FHS48_000276</name>
</gene>
<proteinExistence type="inferred from homology"/>
<dbReference type="Gene3D" id="1.10.287.950">
    <property type="entry name" value="Methyl-accepting chemotaxis protein"/>
    <property type="match status" value="1"/>
</dbReference>
<dbReference type="Pfam" id="PF00672">
    <property type="entry name" value="HAMP"/>
    <property type="match status" value="1"/>
</dbReference>
<dbReference type="SUPFAM" id="SSF158472">
    <property type="entry name" value="HAMP domain-like"/>
    <property type="match status" value="1"/>
</dbReference>
<dbReference type="Pfam" id="PF00015">
    <property type="entry name" value="MCPsignal"/>
    <property type="match status" value="1"/>
</dbReference>
<dbReference type="InterPro" id="IPR003660">
    <property type="entry name" value="HAMP_dom"/>
</dbReference>
<organism evidence="12 13">
    <name type="scientific">Novispirillum itersonii</name>
    <name type="common">Aquaspirillum itersonii</name>
    <dbReference type="NCBI Taxonomy" id="189"/>
    <lineage>
        <taxon>Bacteria</taxon>
        <taxon>Pseudomonadati</taxon>
        <taxon>Pseudomonadota</taxon>
        <taxon>Alphaproteobacteria</taxon>
        <taxon>Rhodospirillales</taxon>
        <taxon>Novispirillaceae</taxon>
        <taxon>Novispirillum</taxon>
    </lineage>
</organism>
<dbReference type="InterPro" id="IPR004089">
    <property type="entry name" value="MCPsignal_dom"/>
</dbReference>
<dbReference type="GO" id="GO:0007165">
    <property type="term" value="P:signal transduction"/>
    <property type="evidence" value="ECO:0007669"/>
    <property type="project" value="UniProtKB-KW"/>
</dbReference>
<feature type="domain" description="HAMP" evidence="11">
    <location>
        <begin position="214"/>
        <end position="267"/>
    </location>
</feature>
<evidence type="ECO:0000256" key="4">
    <source>
        <dbReference type="ARBA" id="ARBA00022989"/>
    </source>
</evidence>
<evidence type="ECO:0000313" key="13">
    <source>
        <dbReference type="Proteomes" id="UP000544872"/>
    </source>
</evidence>
<dbReference type="InterPro" id="IPR004090">
    <property type="entry name" value="Chemotax_Me-accpt_rcpt"/>
</dbReference>
<evidence type="ECO:0000256" key="7">
    <source>
        <dbReference type="ARBA" id="ARBA00029447"/>
    </source>
</evidence>
<dbReference type="SMART" id="SM01049">
    <property type="entry name" value="Cache_2"/>
    <property type="match status" value="1"/>
</dbReference>
<dbReference type="EMBL" id="JACIIX010000001">
    <property type="protein sequence ID" value="MBB6208895.1"/>
    <property type="molecule type" value="Genomic_DNA"/>
</dbReference>